<evidence type="ECO:0000256" key="1">
    <source>
        <dbReference type="SAM" id="SignalP"/>
    </source>
</evidence>
<feature type="signal peptide" evidence="1">
    <location>
        <begin position="1"/>
        <end position="21"/>
    </location>
</feature>
<proteinExistence type="predicted"/>
<protein>
    <submittedName>
        <fullName evidence="2">Uncharacterized protein</fullName>
    </submittedName>
</protein>
<sequence length="91" mass="10555">MKRTILIALAGLLVLPTLASADSYRSGRRLDAIQSGRLYDPILTPQMNPSYEFQPNAEAMFLRDLRQGRVNIERIPEQQRQYFQMQLDSDR</sequence>
<keyword evidence="1" id="KW-0732">Signal</keyword>
<evidence type="ECO:0000313" key="3">
    <source>
        <dbReference type="Proteomes" id="UP001073227"/>
    </source>
</evidence>
<organism evidence="2 3">
    <name type="scientific">Hoeflea algicola</name>
    <dbReference type="NCBI Taxonomy" id="2983763"/>
    <lineage>
        <taxon>Bacteria</taxon>
        <taxon>Pseudomonadati</taxon>
        <taxon>Pseudomonadota</taxon>
        <taxon>Alphaproteobacteria</taxon>
        <taxon>Hyphomicrobiales</taxon>
        <taxon>Rhizobiaceae</taxon>
        <taxon>Hoeflea</taxon>
    </lineage>
</organism>
<comment type="caution">
    <text evidence="2">The sequence shown here is derived from an EMBL/GenBank/DDBJ whole genome shotgun (WGS) entry which is preliminary data.</text>
</comment>
<dbReference type="Proteomes" id="UP001073227">
    <property type="component" value="Unassembled WGS sequence"/>
</dbReference>
<gene>
    <name evidence="2" type="ORF">OEG84_14655</name>
</gene>
<dbReference type="RefSeq" id="WP_267654439.1">
    <property type="nucleotide sequence ID" value="NZ_JAOVZR010000001.1"/>
</dbReference>
<keyword evidence="3" id="KW-1185">Reference proteome</keyword>
<name>A0ABT3ZC79_9HYPH</name>
<feature type="chain" id="PRO_5046075331" evidence="1">
    <location>
        <begin position="22"/>
        <end position="91"/>
    </location>
</feature>
<reference evidence="2" key="1">
    <citation type="submission" date="2022-10" db="EMBL/GenBank/DDBJ databases">
        <title>Hoeflea sp. G2-23, isolated from marine algae.</title>
        <authorList>
            <person name="Kristyanto S."/>
            <person name="Kim J.M."/>
            <person name="Jeon C.O."/>
        </authorList>
    </citation>
    <scope>NUCLEOTIDE SEQUENCE</scope>
    <source>
        <strain evidence="2">G2-23</strain>
    </source>
</reference>
<dbReference type="EMBL" id="JAOVZR010000001">
    <property type="protein sequence ID" value="MCY0148909.1"/>
    <property type="molecule type" value="Genomic_DNA"/>
</dbReference>
<accession>A0ABT3ZC79</accession>
<evidence type="ECO:0000313" key="2">
    <source>
        <dbReference type="EMBL" id="MCY0148909.1"/>
    </source>
</evidence>